<dbReference type="RefSeq" id="WP_125554522.1">
    <property type="nucleotide sequence ID" value="NZ_RBVX01000002.1"/>
</dbReference>
<keyword evidence="6 10" id="KW-1133">Transmembrane helix</keyword>
<dbReference type="Gene3D" id="3.10.580.10">
    <property type="entry name" value="CBS-domain"/>
    <property type="match status" value="1"/>
</dbReference>
<evidence type="ECO:0000256" key="11">
    <source>
        <dbReference type="SAM" id="Phobius"/>
    </source>
</evidence>
<feature type="transmembrane region" description="Helical" evidence="11">
    <location>
        <begin position="97"/>
        <end position="122"/>
    </location>
</feature>
<feature type="transmembrane region" description="Helical" evidence="11">
    <location>
        <begin position="134"/>
        <end position="156"/>
    </location>
</feature>
<evidence type="ECO:0000256" key="7">
    <source>
        <dbReference type="ARBA" id="ARBA00023122"/>
    </source>
</evidence>
<dbReference type="SUPFAM" id="SSF56176">
    <property type="entry name" value="FAD-binding/transporter-associated domain-like"/>
    <property type="match status" value="1"/>
</dbReference>
<name>A0A428N9C8_9BACI</name>
<dbReference type="PANTHER" id="PTHR43099:SF2">
    <property type="entry name" value="UPF0053 PROTEIN YRKA"/>
    <property type="match status" value="1"/>
</dbReference>
<dbReference type="PANTHER" id="PTHR43099">
    <property type="entry name" value="UPF0053 PROTEIN YRKA"/>
    <property type="match status" value="1"/>
</dbReference>
<dbReference type="Gene3D" id="3.30.465.10">
    <property type="match status" value="1"/>
</dbReference>
<evidence type="ECO:0000256" key="1">
    <source>
        <dbReference type="ARBA" id="ARBA00004651"/>
    </source>
</evidence>
<evidence type="ECO:0000259" key="13">
    <source>
        <dbReference type="PROSITE" id="PS51846"/>
    </source>
</evidence>
<dbReference type="InterPro" id="IPR016169">
    <property type="entry name" value="FAD-bd_PCMH_sub2"/>
</dbReference>
<feature type="transmembrane region" description="Helical" evidence="11">
    <location>
        <begin position="6"/>
        <end position="27"/>
    </location>
</feature>
<feature type="domain" description="CNNM transmembrane" evidence="13">
    <location>
        <begin position="1"/>
        <end position="201"/>
    </location>
</feature>
<comment type="subcellular location">
    <subcellularLocation>
        <location evidence="1">Cell membrane</location>
        <topology evidence="1">Multi-pass membrane protein</topology>
    </subcellularLocation>
</comment>
<dbReference type="FunFam" id="3.10.580.10:FF:000002">
    <property type="entry name" value="Magnesium/cobalt efflux protein CorC"/>
    <property type="match status" value="1"/>
</dbReference>
<dbReference type="InterPro" id="IPR051676">
    <property type="entry name" value="UPF0053_domain"/>
</dbReference>
<dbReference type="GO" id="GO:0005886">
    <property type="term" value="C:plasma membrane"/>
    <property type="evidence" value="ECO:0007669"/>
    <property type="project" value="UniProtKB-SubCell"/>
</dbReference>
<evidence type="ECO:0000256" key="8">
    <source>
        <dbReference type="ARBA" id="ARBA00023136"/>
    </source>
</evidence>
<dbReference type="CDD" id="cd04590">
    <property type="entry name" value="CBS_pair_CorC_HlyC_assoc"/>
    <property type="match status" value="1"/>
</dbReference>
<keyword evidence="3" id="KW-1003">Cell membrane</keyword>
<evidence type="ECO:0000256" key="9">
    <source>
        <dbReference type="PROSITE-ProRule" id="PRU00703"/>
    </source>
</evidence>
<sequence>MLLVNVLSLILLIVLTAFFVATEFAIVKVRMSKINQLIETGNTKAESAKKVVTGLDEYLSACQLGITITALGLGWLGEPTVERILHPLFEAFPIPDTATSILSFVIAFFLVTYLHVVVGELAPKTISIQKAETVTLWFSPLIIWFYRLMFPFIWLLNGSAQALTRLFGIKPASEHEVAHSEEELRIILSESYEKGEINQSEFDFVNRIFAFDNRLANEIMIPRTEIVTLSLQKEQQDNLDIIRSERYTRYPVTKGDKDHIIGLIHAKEILGDVALSTTKNPFDLSSYIRPVIQIIESTPIPELLVKMQSEQTHMAVLLDEYGGTAGIVTVEDILEEIVGEIRDELDTNEHPLIQKLNENESKYLLDGKVLIEDVNNLLSLDIEDGPVDTVAGWLLSVKYNIKKGDHITFENWTFIPIELEGQQIKWVEVVKQDDESE</sequence>
<dbReference type="Pfam" id="PF01595">
    <property type="entry name" value="CNNM"/>
    <property type="match status" value="1"/>
</dbReference>
<dbReference type="PROSITE" id="PS51846">
    <property type="entry name" value="CNNM"/>
    <property type="match status" value="1"/>
</dbReference>
<dbReference type="InterPro" id="IPR002550">
    <property type="entry name" value="CNNM"/>
</dbReference>
<keyword evidence="5" id="KW-0677">Repeat</keyword>
<evidence type="ECO:0000256" key="6">
    <source>
        <dbReference type="ARBA" id="ARBA00022989"/>
    </source>
</evidence>
<dbReference type="Proteomes" id="UP000275076">
    <property type="component" value="Unassembled WGS sequence"/>
</dbReference>
<comment type="similarity">
    <text evidence="2">Belongs to the UPF0053 family.</text>
</comment>
<evidence type="ECO:0000259" key="12">
    <source>
        <dbReference type="PROSITE" id="PS51371"/>
    </source>
</evidence>
<feature type="domain" description="CBS" evidence="12">
    <location>
        <begin position="220"/>
        <end position="284"/>
    </location>
</feature>
<feature type="domain" description="CBS" evidence="12">
    <location>
        <begin position="287"/>
        <end position="344"/>
    </location>
</feature>
<dbReference type="InterPro" id="IPR044751">
    <property type="entry name" value="Ion_transp-like_CBS"/>
</dbReference>
<dbReference type="Pfam" id="PF03471">
    <property type="entry name" value="CorC_HlyC"/>
    <property type="match status" value="1"/>
</dbReference>
<accession>A0A428N9C8</accession>
<evidence type="ECO:0000313" key="15">
    <source>
        <dbReference type="Proteomes" id="UP000275076"/>
    </source>
</evidence>
<organism evidence="14 15">
    <name type="scientific">Salibacterium salarium</name>
    <dbReference type="NCBI Taxonomy" id="284579"/>
    <lineage>
        <taxon>Bacteria</taxon>
        <taxon>Bacillati</taxon>
        <taxon>Bacillota</taxon>
        <taxon>Bacilli</taxon>
        <taxon>Bacillales</taxon>
        <taxon>Bacillaceae</taxon>
    </lineage>
</organism>
<dbReference type="InterPro" id="IPR000644">
    <property type="entry name" value="CBS_dom"/>
</dbReference>
<dbReference type="InterPro" id="IPR046342">
    <property type="entry name" value="CBS_dom_sf"/>
</dbReference>
<dbReference type="OrthoDB" id="9798188at2"/>
<protein>
    <submittedName>
        <fullName evidence="14">HlyC/CorC family transporter</fullName>
    </submittedName>
</protein>
<proteinExistence type="inferred from homology"/>
<evidence type="ECO:0000313" key="14">
    <source>
        <dbReference type="EMBL" id="RSL34999.1"/>
    </source>
</evidence>
<dbReference type="InterPro" id="IPR036318">
    <property type="entry name" value="FAD-bd_PCMH-like_sf"/>
</dbReference>
<feature type="transmembrane region" description="Helical" evidence="11">
    <location>
        <begin position="58"/>
        <end position="77"/>
    </location>
</feature>
<evidence type="ECO:0000256" key="5">
    <source>
        <dbReference type="ARBA" id="ARBA00022737"/>
    </source>
</evidence>
<evidence type="ECO:0000256" key="10">
    <source>
        <dbReference type="PROSITE-ProRule" id="PRU01193"/>
    </source>
</evidence>
<comment type="caution">
    <text evidence="14">The sequence shown here is derived from an EMBL/GenBank/DDBJ whole genome shotgun (WGS) entry which is preliminary data.</text>
</comment>
<keyword evidence="15" id="KW-1185">Reference proteome</keyword>
<dbReference type="InterPro" id="IPR005170">
    <property type="entry name" value="Transptr-assoc_dom"/>
</dbReference>
<gene>
    <name evidence="14" type="ORF">D7Z54_03815</name>
</gene>
<evidence type="ECO:0000256" key="4">
    <source>
        <dbReference type="ARBA" id="ARBA00022692"/>
    </source>
</evidence>
<dbReference type="SMART" id="SM01091">
    <property type="entry name" value="CorC_HlyC"/>
    <property type="match status" value="1"/>
</dbReference>
<keyword evidence="4 10" id="KW-0812">Transmembrane</keyword>
<evidence type="ECO:0000256" key="3">
    <source>
        <dbReference type="ARBA" id="ARBA00022475"/>
    </source>
</evidence>
<dbReference type="SUPFAM" id="SSF54631">
    <property type="entry name" value="CBS-domain pair"/>
    <property type="match status" value="1"/>
</dbReference>
<reference evidence="14 15" key="1">
    <citation type="submission" date="2018-10" db="EMBL/GenBank/DDBJ databases">
        <title>Draft genome sequence of Bacillus salarius IM0101, isolated from a hypersaline soil in Inner Mongolia, China.</title>
        <authorList>
            <person name="Yamprayoonswat W."/>
            <person name="Boonvisut S."/>
            <person name="Jumpathong W."/>
            <person name="Sittihan S."/>
            <person name="Ruangsuj P."/>
            <person name="Wanthongcharoen S."/>
            <person name="Thongpramul N."/>
            <person name="Pimmason S."/>
            <person name="Yu B."/>
            <person name="Yasawong M."/>
        </authorList>
    </citation>
    <scope>NUCLEOTIDE SEQUENCE [LARGE SCALE GENOMIC DNA]</scope>
    <source>
        <strain evidence="14 15">IM0101</strain>
    </source>
</reference>
<dbReference type="EMBL" id="RBVX01000002">
    <property type="protein sequence ID" value="RSL34999.1"/>
    <property type="molecule type" value="Genomic_DNA"/>
</dbReference>
<dbReference type="PROSITE" id="PS51371">
    <property type="entry name" value="CBS"/>
    <property type="match status" value="2"/>
</dbReference>
<keyword evidence="8 10" id="KW-0472">Membrane</keyword>
<keyword evidence="7 9" id="KW-0129">CBS domain</keyword>
<dbReference type="Pfam" id="PF00571">
    <property type="entry name" value="CBS"/>
    <property type="match status" value="2"/>
</dbReference>
<dbReference type="AlphaFoldDB" id="A0A428N9C8"/>
<evidence type="ECO:0000256" key="2">
    <source>
        <dbReference type="ARBA" id="ARBA00006337"/>
    </source>
</evidence>
<dbReference type="GO" id="GO:0050660">
    <property type="term" value="F:flavin adenine dinucleotide binding"/>
    <property type="evidence" value="ECO:0007669"/>
    <property type="project" value="InterPro"/>
</dbReference>